<dbReference type="RefSeq" id="WP_124971912.1">
    <property type="nucleotide sequence ID" value="NZ_BDQK01000005.1"/>
</dbReference>
<accession>A0A401IFE4</accession>
<reference evidence="2" key="1">
    <citation type="submission" date="2017-05" db="EMBL/GenBank/DDBJ databases">
        <title>Physiological properties and genetic analysis related to exopolysaccharide production of fresh-water unicellular cyanobacterium Aphanothece sacrum, Suizenji Nori, that has been cultured as a food source in Japan.</title>
        <authorList>
            <person name="Kanesaki Y."/>
            <person name="Yoshikawa S."/>
            <person name="Ohki K."/>
        </authorList>
    </citation>
    <scope>NUCLEOTIDE SEQUENCE [LARGE SCALE GENOMIC DNA]</scope>
    <source>
        <strain evidence="2">FPU1</strain>
    </source>
</reference>
<evidence type="ECO:0000313" key="1">
    <source>
        <dbReference type="EMBL" id="GBF80003.1"/>
    </source>
</evidence>
<name>A0A401IFE4_APHSA</name>
<sequence>MLIIKNLNKPIFNYDKADEIFNKISDKMNTAINNAKRLEQFHIDNGNIEDNLKNPSTQFYLLIETLINEKNFN</sequence>
<evidence type="ECO:0000313" key="2">
    <source>
        <dbReference type="Proteomes" id="UP000287247"/>
    </source>
</evidence>
<dbReference type="Proteomes" id="UP000287247">
    <property type="component" value="Unassembled WGS sequence"/>
</dbReference>
<organism evidence="1 2">
    <name type="scientific">Aphanothece sacrum FPU1</name>
    <dbReference type="NCBI Taxonomy" id="1920663"/>
    <lineage>
        <taxon>Bacteria</taxon>
        <taxon>Bacillati</taxon>
        <taxon>Cyanobacteriota</taxon>
        <taxon>Cyanophyceae</taxon>
        <taxon>Oscillatoriophycideae</taxon>
        <taxon>Chroococcales</taxon>
        <taxon>Aphanothecaceae</taxon>
        <taxon>Aphanothece</taxon>
    </lineage>
</organism>
<keyword evidence="2" id="KW-1185">Reference proteome</keyword>
<dbReference type="AlphaFoldDB" id="A0A401IFE4"/>
<protein>
    <submittedName>
        <fullName evidence="1">CRISPR-associated protein Csm2</fullName>
    </submittedName>
</protein>
<dbReference type="EMBL" id="BDQK01000005">
    <property type="protein sequence ID" value="GBF80003.1"/>
    <property type="molecule type" value="Genomic_DNA"/>
</dbReference>
<gene>
    <name evidence="1" type="ORF">AsFPU1_1404</name>
</gene>
<comment type="caution">
    <text evidence="1">The sequence shown here is derived from an EMBL/GenBank/DDBJ whole genome shotgun (WGS) entry which is preliminary data.</text>
</comment>
<proteinExistence type="predicted"/>